<dbReference type="EMBL" id="ML991776">
    <property type="protein sequence ID" value="KAF2238464.1"/>
    <property type="molecule type" value="Genomic_DNA"/>
</dbReference>
<evidence type="ECO:0000256" key="1">
    <source>
        <dbReference type="ARBA" id="ARBA00006484"/>
    </source>
</evidence>
<evidence type="ECO:0000313" key="3">
    <source>
        <dbReference type="EMBL" id="KAF2238464.1"/>
    </source>
</evidence>
<dbReference type="Proteomes" id="UP000800092">
    <property type="component" value="Unassembled WGS sequence"/>
</dbReference>
<dbReference type="PRINTS" id="PR00081">
    <property type="entry name" value="GDHRDH"/>
</dbReference>
<dbReference type="GO" id="GO:0016491">
    <property type="term" value="F:oxidoreductase activity"/>
    <property type="evidence" value="ECO:0007669"/>
    <property type="project" value="UniProtKB-KW"/>
</dbReference>
<sequence length="344" mass="37501">MQDLKNTAAENFGGPATKLAPKEHQFSLEEVPSLAGKVALVTGGSEGIGYGCTHTLISHGISKLFCISLSRDVVENAKAAISEEIGADAAEKFVWLQCDLSDWAKTKETAEKIKSHTDRLDIVINNAARGIMTHQLAPSNGVDLHMASNHMGHVVLTSHLLPLLKKTADAGHTVRVVNLASNAHQNAPAETKFLNLAELNKDYGATTQYGRTKLANILYTRYLARHLSSSHPKILVNATHPGIVETAQTRKHILEPYPLAGYGLKYLLNPAKKDIFEGCMSTMFASTKTEKSGEYITPPAIPEQGSDMSRDEGLGEQLMRLTRELVADKTAELSREQGCPFRDF</sequence>
<reference evidence="3" key="1">
    <citation type="journal article" date="2020" name="Stud. Mycol.">
        <title>101 Dothideomycetes genomes: a test case for predicting lifestyles and emergence of pathogens.</title>
        <authorList>
            <person name="Haridas S."/>
            <person name="Albert R."/>
            <person name="Binder M."/>
            <person name="Bloem J."/>
            <person name="Labutti K."/>
            <person name="Salamov A."/>
            <person name="Andreopoulos B."/>
            <person name="Baker S."/>
            <person name="Barry K."/>
            <person name="Bills G."/>
            <person name="Bluhm B."/>
            <person name="Cannon C."/>
            <person name="Castanera R."/>
            <person name="Culley D."/>
            <person name="Daum C."/>
            <person name="Ezra D."/>
            <person name="Gonzalez J."/>
            <person name="Henrissat B."/>
            <person name="Kuo A."/>
            <person name="Liang C."/>
            <person name="Lipzen A."/>
            <person name="Lutzoni F."/>
            <person name="Magnuson J."/>
            <person name="Mondo S."/>
            <person name="Nolan M."/>
            <person name="Ohm R."/>
            <person name="Pangilinan J."/>
            <person name="Park H.-J."/>
            <person name="Ramirez L."/>
            <person name="Alfaro M."/>
            <person name="Sun H."/>
            <person name="Tritt A."/>
            <person name="Yoshinaga Y."/>
            <person name="Zwiers L.-H."/>
            <person name="Turgeon B."/>
            <person name="Goodwin S."/>
            <person name="Spatafora J."/>
            <person name="Crous P."/>
            <person name="Grigoriev I."/>
        </authorList>
    </citation>
    <scope>NUCLEOTIDE SEQUENCE</scope>
    <source>
        <strain evidence="3">Tuck. ex Michener</strain>
    </source>
</reference>
<evidence type="ECO:0000313" key="4">
    <source>
        <dbReference type="Proteomes" id="UP000800092"/>
    </source>
</evidence>
<dbReference type="Pfam" id="PF00106">
    <property type="entry name" value="adh_short"/>
    <property type="match status" value="1"/>
</dbReference>
<gene>
    <name evidence="3" type="ORF">EV356DRAFT_440611</name>
</gene>
<comment type="similarity">
    <text evidence="1">Belongs to the short-chain dehydrogenases/reductases (SDR) family.</text>
</comment>
<evidence type="ECO:0000256" key="2">
    <source>
        <dbReference type="ARBA" id="ARBA00023002"/>
    </source>
</evidence>
<dbReference type="AlphaFoldDB" id="A0A6A6HJZ2"/>
<dbReference type="Gene3D" id="3.40.50.720">
    <property type="entry name" value="NAD(P)-binding Rossmann-like Domain"/>
    <property type="match status" value="1"/>
</dbReference>
<dbReference type="PANTHER" id="PTHR24320">
    <property type="entry name" value="RETINOL DEHYDROGENASE"/>
    <property type="match status" value="1"/>
</dbReference>
<proteinExistence type="inferred from homology"/>
<dbReference type="InterPro" id="IPR002347">
    <property type="entry name" value="SDR_fam"/>
</dbReference>
<dbReference type="InterPro" id="IPR036291">
    <property type="entry name" value="NAD(P)-bd_dom_sf"/>
</dbReference>
<dbReference type="SUPFAM" id="SSF51735">
    <property type="entry name" value="NAD(P)-binding Rossmann-fold domains"/>
    <property type="match status" value="1"/>
</dbReference>
<accession>A0A6A6HJZ2</accession>
<name>A0A6A6HJZ2_VIRVR</name>
<keyword evidence="4" id="KW-1185">Reference proteome</keyword>
<dbReference type="OrthoDB" id="191139at2759"/>
<protein>
    <submittedName>
        <fullName evidence="3">NAD(P)-binding protein</fullName>
    </submittedName>
</protein>
<keyword evidence="2" id="KW-0560">Oxidoreductase</keyword>
<dbReference type="PANTHER" id="PTHR24320:SF33">
    <property type="entry name" value="OXIDOREDUCTASE BLI-4, MITOCHONDRIAL-RELATED"/>
    <property type="match status" value="1"/>
</dbReference>
<organism evidence="3 4">
    <name type="scientific">Viridothelium virens</name>
    <name type="common">Speckled blister lichen</name>
    <name type="synonym">Trypethelium virens</name>
    <dbReference type="NCBI Taxonomy" id="1048519"/>
    <lineage>
        <taxon>Eukaryota</taxon>
        <taxon>Fungi</taxon>
        <taxon>Dikarya</taxon>
        <taxon>Ascomycota</taxon>
        <taxon>Pezizomycotina</taxon>
        <taxon>Dothideomycetes</taxon>
        <taxon>Dothideomycetes incertae sedis</taxon>
        <taxon>Trypetheliales</taxon>
        <taxon>Trypetheliaceae</taxon>
        <taxon>Viridothelium</taxon>
    </lineage>
</organism>